<feature type="active site" description="Nucleophile" evidence="2">
    <location>
        <position position="143"/>
    </location>
</feature>
<dbReference type="Gene3D" id="1.10.40.40">
    <property type="entry name" value="Deoxyribonucleotidase, domain 2"/>
    <property type="match status" value="1"/>
</dbReference>
<sequence length="326" mass="37168">MRTRAERLTTAIEGSWSLETTSTPDTWYDDVPTRGQCVPTSLVIQDYLGGDIERLRTLYAGASETHYRNRIDGNVLDLTRSQYPPEQSFEQAPVDGDTREYVFANPATRARYQLLTTRVQRLMYLQSMAEHPEDSAKPVALFDLDGVILDFDARVEAELKRHGITVPPRSDFYMTKRLTDPEHIALVRDLQHSKGFFESLEPIPGAIEAWHFVRSLGFHARICSAPISGNPWSIREKLVTVERYLGPRAADEAYIGKRKSECSGVMLFDDRPTIADAANADWLHAHYTQDYNQHVETPLRVRDWTELDKVAEFLGCALKRSRSVHL</sequence>
<dbReference type="Pfam" id="PF24585">
    <property type="entry name" value="YunG"/>
    <property type="match status" value="1"/>
</dbReference>
<protein>
    <submittedName>
        <fullName evidence="3">Uncharacterized protein</fullName>
    </submittedName>
</protein>
<dbReference type="InterPro" id="IPR056238">
    <property type="entry name" value="YunG-like"/>
</dbReference>
<comment type="similarity">
    <text evidence="1">Belongs to the 5'(3')-deoxyribonucleotidase family.</text>
</comment>
<dbReference type="GO" id="GO:0008253">
    <property type="term" value="F:5'-nucleotidase activity"/>
    <property type="evidence" value="ECO:0007669"/>
    <property type="project" value="InterPro"/>
</dbReference>
<dbReference type="PANTHER" id="PTHR16504">
    <property type="entry name" value="5'(3')-DEOXYRIBONUCLEOTIDASE"/>
    <property type="match status" value="1"/>
</dbReference>
<dbReference type="Pfam" id="PF06941">
    <property type="entry name" value="NT5C"/>
    <property type="match status" value="1"/>
</dbReference>
<dbReference type="AlphaFoldDB" id="R4PKJ7"/>
<evidence type="ECO:0000256" key="2">
    <source>
        <dbReference type="PIRSR" id="PIRSR610708-1"/>
    </source>
</evidence>
<dbReference type="EMBL" id="CP005957">
    <property type="protein sequence ID" value="AGL62073.1"/>
    <property type="molecule type" value="Genomic_DNA"/>
</dbReference>
<dbReference type="GO" id="GO:0009223">
    <property type="term" value="P:pyrimidine deoxyribonucleotide catabolic process"/>
    <property type="evidence" value="ECO:0007669"/>
    <property type="project" value="TreeGrafter"/>
</dbReference>
<dbReference type="InterPro" id="IPR023214">
    <property type="entry name" value="HAD_sf"/>
</dbReference>
<dbReference type="PANTHER" id="PTHR16504:SF4">
    <property type="entry name" value="5'(3')-DEOXYRIBONUCLEOTIDASE"/>
    <property type="match status" value="1"/>
</dbReference>
<accession>R4PKJ7</accession>
<reference evidence="3 4" key="1">
    <citation type="journal article" date="2013" name="Nat. Biotechnol.">
        <title>Genome sequences of rare, uncultured bacteria obtained by differential coverage binning of multiple metagenomes.</title>
        <authorList>
            <person name="Albertsen M."/>
            <person name="Hugenholtz P."/>
            <person name="Skarshewski A."/>
            <person name="Nielsen K.L."/>
            <person name="Tyson G.W."/>
            <person name="Nielsen P.H."/>
        </authorList>
    </citation>
    <scope>NUCLEOTIDE SEQUENCE [LARGE SCALE GENOMIC DNA]</scope>
    <source>
        <strain evidence="3">TM71</strain>
    </source>
</reference>
<dbReference type="SUPFAM" id="SSF56784">
    <property type="entry name" value="HAD-like"/>
    <property type="match status" value="1"/>
</dbReference>
<gene>
    <name evidence="3" type="ORF">L336_0365</name>
</gene>
<organism evidence="3 4">
    <name type="scientific">Candidatus Saccharimonas aalborgensis</name>
    <dbReference type="NCBI Taxonomy" id="1332188"/>
    <lineage>
        <taxon>Bacteria</taxon>
        <taxon>Candidatus Saccharimonadota</taxon>
        <taxon>Candidatus Saccharimonadia</taxon>
        <taxon>Candidatus Saccharimonadales</taxon>
        <taxon>Candidatus Saccharimonadaceae</taxon>
        <taxon>Candidatus Saccharimonas</taxon>
    </lineage>
</organism>
<feature type="active site" description="Proton donor" evidence="2">
    <location>
        <position position="145"/>
    </location>
</feature>
<dbReference type="OrthoDB" id="5242740at2"/>
<dbReference type="InterPro" id="IPR036412">
    <property type="entry name" value="HAD-like_sf"/>
</dbReference>
<dbReference type="STRING" id="1332188.L336_0365"/>
<dbReference type="KEGG" id="saal:L336_0365"/>
<evidence type="ECO:0000256" key="1">
    <source>
        <dbReference type="ARBA" id="ARBA00009589"/>
    </source>
</evidence>
<dbReference type="InterPro" id="IPR010708">
    <property type="entry name" value="5'(3')-deoxyribonucleotidase"/>
</dbReference>
<keyword evidence="4" id="KW-1185">Reference proteome</keyword>
<name>R4PKJ7_9BACT</name>
<evidence type="ECO:0000313" key="3">
    <source>
        <dbReference type="EMBL" id="AGL62073.1"/>
    </source>
</evidence>
<dbReference type="HOGENOM" id="CLU_851765_0_0_0"/>
<proteinExistence type="inferred from homology"/>
<dbReference type="RefSeq" id="WP_015641523.1">
    <property type="nucleotide sequence ID" value="NC_021219.1"/>
</dbReference>
<dbReference type="Proteomes" id="UP000013893">
    <property type="component" value="Chromosome"/>
</dbReference>
<dbReference type="Gene3D" id="3.40.50.1000">
    <property type="entry name" value="HAD superfamily/HAD-like"/>
    <property type="match status" value="1"/>
</dbReference>
<evidence type="ECO:0000313" key="4">
    <source>
        <dbReference type="Proteomes" id="UP000013893"/>
    </source>
</evidence>